<dbReference type="EMBL" id="KI913130">
    <property type="protein sequence ID" value="ETV78532.1"/>
    <property type="molecule type" value="Genomic_DNA"/>
</dbReference>
<protein>
    <submittedName>
        <fullName evidence="2">Uncharacterized protein</fullName>
    </submittedName>
</protein>
<accession>W4GFR5</accession>
<dbReference type="GeneID" id="20810041"/>
<feature type="compositionally biased region" description="Basic and acidic residues" evidence="1">
    <location>
        <begin position="1"/>
        <end position="29"/>
    </location>
</feature>
<evidence type="ECO:0000256" key="1">
    <source>
        <dbReference type="SAM" id="MobiDB-lite"/>
    </source>
</evidence>
<reference evidence="2" key="1">
    <citation type="submission" date="2013-12" db="EMBL/GenBank/DDBJ databases">
        <title>The Genome Sequence of Aphanomyces astaci APO3.</title>
        <authorList>
            <consortium name="The Broad Institute Genomics Platform"/>
            <person name="Russ C."/>
            <person name="Tyler B."/>
            <person name="van West P."/>
            <person name="Dieguez-Uribeondo J."/>
            <person name="Young S.K."/>
            <person name="Zeng Q."/>
            <person name="Gargeya S."/>
            <person name="Fitzgerald M."/>
            <person name="Abouelleil A."/>
            <person name="Alvarado L."/>
            <person name="Chapman S.B."/>
            <person name="Gainer-Dewar J."/>
            <person name="Goldberg J."/>
            <person name="Griggs A."/>
            <person name="Gujja S."/>
            <person name="Hansen M."/>
            <person name="Howarth C."/>
            <person name="Imamovic A."/>
            <person name="Ireland A."/>
            <person name="Larimer J."/>
            <person name="McCowan C."/>
            <person name="Murphy C."/>
            <person name="Pearson M."/>
            <person name="Poon T.W."/>
            <person name="Priest M."/>
            <person name="Roberts A."/>
            <person name="Saif S."/>
            <person name="Shea T."/>
            <person name="Sykes S."/>
            <person name="Wortman J."/>
            <person name="Nusbaum C."/>
            <person name="Birren B."/>
        </authorList>
    </citation>
    <scope>NUCLEOTIDE SEQUENCE [LARGE SCALE GENOMIC DNA]</scope>
    <source>
        <strain evidence="2">APO3</strain>
    </source>
</reference>
<evidence type="ECO:0000313" key="2">
    <source>
        <dbReference type="EMBL" id="ETV78532.1"/>
    </source>
</evidence>
<organism evidence="2">
    <name type="scientific">Aphanomyces astaci</name>
    <name type="common">Crayfish plague agent</name>
    <dbReference type="NCBI Taxonomy" id="112090"/>
    <lineage>
        <taxon>Eukaryota</taxon>
        <taxon>Sar</taxon>
        <taxon>Stramenopiles</taxon>
        <taxon>Oomycota</taxon>
        <taxon>Saprolegniomycetes</taxon>
        <taxon>Saprolegniales</taxon>
        <taxon>Verrucalvaceae</taxon>
        <taxon>Aphanomyces</taxon>
    </lineage>
</organism>
<feature type="compositionally biased region" description="Polar residues" evidence="1">
    <location>
        <begin position="77"/>
        <end position="89"/>
    </location>
</feature>
<dbReference type="VEuPathDB" id="FungiDB:H257_08045"/>
<sequence length="160" mass="18350">MHKQEYKHDFGDGTDEPARPAALDRKPYRVTEWSASRVRSPPKEDDDAKDADNGDVYEACSLILPTGTDEARPTSIPGKTTSGSSRRLESTQFVAKQTASIAVENMSFWERTAKRMRMEMIKATHEQEQFQETLHEQTTFIHQIPSLYIFCDDHEAPCRW</sequence>
<gene>
    <name evidence="2" type="ORF">H257_08045</name>
</gene>
<name>W4GFR5_APHAT</name>
<dbReference type="AlphaFoldDB" id="W4GFR5"/>
<dbReference type="RefSeq" id="XP_009832113.1">
    <property type="nucleotide sequence ID" value="XM_009833811.1"/>
</dbReference>
<feature type="region of interest" description="Disordered" evidence="1">
    <location>
        <begin position="1"/>
        <end position="89"/>
    </location>
</feature>
<feature type="compositionally biased region" description="Acidic residues" evidence="1">
    <location>
        <begin position="44"/>
        <end position="55"/>
    </location>
</feature>
<proteinExistence type="predicted"/>